<evidence type="ECO:0000313" key="4">
    <source>
        <dbReference type="Proteomes" id="UP000184327"/>
    </source>
</evidence>
<gene>
    <name evidence="3" type="ORF">SAMN02745117_00855</name>
</gene>
<keyword evidence="4" id="KW-1185">Reference proteome</keyword>
<dbReference type="PRINTS" id="PR00081">
    <property type="entry name" value="GDHRDH"/>
</dbReference>
<evidence type="ECO:0000256" key="1">
    <source>
        <dbReference type="ARBA" id="ARBA00006484"/>
    </source>
</evidence>
<dbReference type="SUPFAM" id="SSF51735">
    <property type="entry name" value="NAD(P)-binding Rossmann-fold domains"/>
    <property type="match status" value="1"/>
</dbReference>
<dbReference type="GO" id="GO:0016491">
    <property type="term" value="F:oxidoreductase activity"/>
    <property type="evidence" value="ECO:0007669"/>
    <property type="project" value="UniProtKB-KW"/>
</dbReference>
<dbReference type="PANTHER" id="PTHR44196:SF1">
    <property type="entry name" value="DEHYDROGENASE_REDUCTASE SDR FAMILY MEMBER 7B"/>
    <property type="match status" value="1"/>
</dbReference>
<dbReference type="STRING" id="1122156.SAMN02745117_00855"/>
<reference evidence="3 4" key="1">
    <citation type="submission" date="2016-11" db="EMBL/GenBank/DDBJ databases">
        <authorList>
            <person name="Jaros S."/>
            <person name="Januszkiewicz K."/>
            <person name="Wedrychowicz H."/>
        </authorList>
    </citation>
    <scope>NUCLEOTIDE SEQUENCE [LARGE SCALE GENOMIC DNA]</scope>
    <source>
        <strain evidence="3 4">DSM 16112</strain>
    </source>
</reference>
<proteinExistence type="inferred from homology"/>
<accession>A0A1M4WGG7</accession>
<evidence type="ECO:0000313" key="3">
    <source>
        <dbReference type="EMBL" id="SHE80250.1"/>
    </source>
</evidence>
<dbReference type="AlphaFoldDB" id="A0A1M4WGG7"/>
<keyword evidence="2" id="KW-0560">Oxidoreductase</keyword>
<dbReference type="PANTHER" id="PTHR44196">
    <property type="entry name" value="DEHYDROGENASE/REDUCTASE SDR FAMILY MEMBER 7B"/>
    <property type="match status" value="1"/>
</dbReference>
<evidence type="ECO:0000256" key="2">
    <source>
        <dbReference type="ARBA" id="ARBA00023002"/>
    </source>
</evidence>
<name>A0A1M4WGG7_9BURK</name>
<protein>
    <submittedName>
        <fullName evidence="3">Short-chain dehydrogenase</fullName>
    </submittedName>
</protein>
<dbReference type="Gene3D" id="3.40.50.720">
    <property type="entry name" value="NAD(P)-binding Rossmann-like Domain"/>
    <property type="match status" value="1"/>
</dbReference>
<sequence length="260" mass="28489">MFQPLNPRISHWAGRKVWIIGASSGIGAALAQALLEQGAQVALSARSRAGLQASAGSHPQALVLPLEATDPAAWQDCHEQLLRHWKGAADCVIFCAASYRPERSWELEPHQTRQTLETNVASIYYGLQQVLPSLLQQGHGGLVILASVAGYLGLPGATVYGPSKAALINLAELLYCELRPRGLGVYLVNPGFVRTRLTARNTFAMPALQTPQQAAQAILAGMARGRFEISFPRRFTGWLRLLQYLPYRWRFAILARALKP</sequence>
<dbReference type="GO" id="GO:0016020">
    <property type="term" value="C:membrane"/>
    <property type="evidence" value="ECO:0007669"/>
    <property type="project" value="TreeGrafter"/>
</dbReference>
<dbReference type="Pfam" id="PF00106">
    <property type="entry name" value="adh_short"/>
    <property type="match status" value="1"/>
</dbReference>
<dbReference type="RefSeq" id="WP_073355021.1">
    <property type="nucleotide sequence ID" value="NZ_FQUZ01000007.1"/>
</dbReference>
<comment type="similarity">
    <text evidence="1">Belongs to the short-chain dehydrogenases/reductases (SDR) family.</text>
</comment>
<dbReference type="EMBL" id="FQUZ01000007">
    <property type="protein sequence ID" value="SHE80250.1"/>
    <property type="molecule type" value="Genomic_DNA"/>
</dbReference>
<dbReference type="Proteomes" id="UP000184327">
    <property type="component" value="Unassembled WGS sequence"/>
</dbReference>
<dbReference type="InterPro" id="IPR002347">
    <property type="entry name" value="SDR_fam"/>
</dbReference>
<organism evidence="3 4">
    <name type="scientific">Lampropedia hyalina DSM 16112</name>
    <dbReference type="NCBI Taxonomy" id="1122156"/>
    <lineage>
        <taxon>Bacteria</taxon>
        <taxon>Pseudomonadati</taxon>
        <taxon>Pseudomonadota</taxon>
        <taxon>Betaproteobacteria</taxon>
        <taxon>Burkholderiales</taxon>
        <taxon>Comamonadaceae</taxon>
        <taxon>Lampropedia</taxon>
    </lineage>
</organism>
<dbReference type="InterPro" id="IPR036291">
    <property type="entry name" value="NAD(P)-bd_dom_sf"/>
</dbReference>
<dbReference type="OrthoDB" id="335726at2"/>